<accession>A0A5D6WM86</accession>
<sequence length="959" mass="108584">MSFFRCIGGEEPAVKISVCYITKNEEKNLARSLASAAPTADEIILVDTGSTDKTCEIARSYGAKVYPYTWQDDFSGPRNFAIEQATGDYILFLDADEYVAKESCTRLRQLIEQNCGHDALLMKRYDIDTDETDILGEIFVLRAFRRRLGLRYTGRIHEELCEDGQPLKDIGVLNPELVKLYHTGYEASVNKAKAERNLRILQEELKTATQPGRLYMYLAEACRGIGDMAGMENYARLDIVQGRRPVAFASRSYRMLLAYLAEQGRESDRYKLATAAVKDFPELPEFWAELAICQAASYEYAQALASMKKALQKDREFPPLSLEPKEFSPVMVQVAREKQKEWQTLDAQARRLKIVSCLIARNEAGEIESWLAKASVYSDEILVVDTGSEDGTAMMAQQFGARVFSFDWQDDFAAARNFALEQVPEDADWIVFLDADETFYEPQRLRGFLAHMMWQQPDIEGVQVPIVNVDMDAWGREIQRFRALRIWRNRRAYRYRGVIHEALYSSGGEIRQSYAAELAVRHTGYSAGRIQQKLTRNLQLIMKAMQEQGEHPLHFRYLADCLYGLHEYELAAAYAQKALQSGITTVAGEGELYRLWLHCARKLQKPAAKQLEILTEARQNGCDDWELLGWQGIIEAESGKYEQAQGLLTQFLQQASAQDLAAGSNAVQGMMAEVYAARAVCRAKLGDAAGARLDWQQALAANPYHEEILQAYYQFGGEQPADFLAQVAAFFADKEQGYKYLAAWAVRFGHGRIISLLTAYLPQNQRQLWELFAKGQHAEAGEQASLQASIYVQELFAALVMLPVDKRRLQPLDCHEWAALLPAAWERIIGRIYGWFDHLQPADWPEYQAGLNALQGFADAAAYQEYASIALDFSWEQVRQTAQILADQQQWQVAYGLLAEIPADEIGDAATFWYQTGVCLYHLQEWAAAQECLTRAAEAGASQPDLPAYQAWSTRRERL</sequence>
<dbReference type="InterPro" id="IPR001173">
    <property type="entry name" value="Glyco_trans_2-like"/>
</dbReference>
<name>A0A5D6WM86_9FIRM</name>
<dbReference type="EMBL" id="VTOZ01000011">
    <property type="protein sequence ID" value="TYZ28997.1"/>
    <property type="molecule type" value="Genomic_DNA"/>
</dbReference>
<gene>
    <name evidence="2" type="ORF">FZ041_06725</name>
</gene>
<proteinExistence type="predicted"/>
<dbReference type="Gene3D" id="1.25.40.10">
    <property type="entry name" value="Tetratricopeptide repeat domain"/>
    <property type="match status" value="2"/>
</dbReference>
<feature type="domain" description="Glycosyltransferase 2-like" evidence="1">
    <location>
        <begin position="17"/>
        <end position="134"/>
    </location>
</feature>
<dbReference type="PANTHER" id="PTHR43630">
    <property type="entry name" value="POLY-BETA-1,6-N-ACETYL-D-GLUCOSAMINE SYNTHASE"/>
    <property type="match status" value="1"/>
</dbReference>
<reference evidence="2 3" key="1">
    <citation type="submission" date="2019-08" db="EMBL/GenBank/DDBJ databases">
        <title>Selenomonas sp. mPRGC5 and Selenomonas sp. mPRGC8 isolated from ruminal fluid of dairy goat (Capra hircus).</title>
        <authorList>
            <person name="Poothong S."/>
            <person name="Nuengjamnong C."/>
            <person name="Tanasupawat S."/>
        </authorList>
    </citation>
    <scope>NUCLEOTIDE SEQUENCE [LARGE SCALE GENOMIC DNA]</scope>
    <source>
        <strain evidence="3">mPRGC8</strain>
    </source>
</reference>
<dbReference type="Gene3D" id="3.90.550.10">
    <property type="entry name" value="Spore Coat Polysaccharide Biosynthesis Protein SpsA, Chain A"/>
    <property type="match status" value="2"/>
</dbReference>
<feature type="domain" description="Glycosyltransferase 2-like" evidence="1">
    <location>
        <begin position="367"/>
        <end position="491"/>
    </location>
</feature>
<dbReference type="AlphaFoldDB" id="A0A5D6WM86"/>
<evidence type="ECO:0000313" key="3">
    <source>
        <dbReference type="Proteomes" id="UP000322783"/>
    </source>
</evidence>
<keyword evidence="3" id="KW-1185">Reference proteome</keyword>
<dbReference type="GO" id="GO:0016740">
    <property type="term" value="F:transferase activity"/>
    <property type="evidence" value="ECO:0007669"/>
    <property type="project" value="UniProtKB-KW"/>
</dbReference>
<dbReference type="InterPro" id="IPR029044">
    <property type="entry name" value="Nucleotide-diphossugar_trans"/>
</dbReference>
<evidence type="ECO:0000313" key="2">
    <source>
        <dbReference type="EMBL" id="TYZ28997.1"/>
    </source>
</evidence>
<dbReference type="InterPro" id="IPR019734">
    <property type="entry name" value="TPR_rpt"/>
</dbReference>
<dbReference type="Pfam" id="PF00535">
    <property type="entry name" value="Glycos_transf_2"/>
    <property type="match status" value="2"/>
</dbReference>
<organism evidence="2 3">
    <name type="scientific">Selenomonas caprae</name>
    <dbReference type="NCBI Taxonomy" id="2606905"/>
    <lineage>
        <taxon>Bacteria</taxon>
        <taxon>Bacillati</taxon>
        <taxon>Bacillota</taxon>
        <taxon>Negativicutes</taxon>
        <taxon>Selenomonadales</taxon>
        <taxon>Selenomonadaceae</taxon>
        <taxon>Selenomonas</taxon>
    </lineage>
</organism>
<dbReference type="SUPFAM" id="SSF48452">
    <property type="entry name" value="TPR-like"/>
    <property type="match status" value="2"/>
</dbReference>
<dbReference type="SUPFAM" id="SSF53448">
    <property type="entry name" value="Nucleotide-diphospho-sugar transferases"/>
    <property type="match status" value="2"/>
</dbReference>
<dbReference type="PANTHER" id="PTHR43630:SF2">
    <property type="entry name" value="GLYCOSYLTRANSFERASE"/>
    <property type="match status" value="1"/>
</dbReference>
<dbReference type="InterPro" id="IPR011990">
    <property type="entry name" value="TPR-like_helical_dom_sf"/>
</dbReference>
<dbReference type="SMART" id="SM00028">
    <property type="entry name" value="TPR"/>
    <property type="match status" value="4"/>
</dbReference>
<dbReference type="CDD" id="cd02511">
    <property type="entry name" value="Beta4Glucosyltransferase"/>
    <property type="match status" value="1"/>
</dbReference>
<protein>
    <submittedName>
        <fullName evidence="2">Glycosyltransferase</fullName>
    </submittedName>
</protein>
<evidence type="ECO:0000259" key="1">
    <source>
        <dbReference type="Pfam" id="PF00535"/>
    </source>
</evidence>
<comment type="caution">
    <text evidence="2">The sequence shown here is derived from an EMBL/GenBank/DDBJ whole genome shotgun (WGS) entry which is preliminary data.</text>
</comment>
<keyword evidence="2" id="KW-0808">Transferase</keyword>
<dbReference type="Proteomes" id="UP000322783">
    <property type="component" value="Unassembled WGS sequence"/>
</dbReference>